<dbReference type="Proteomes" id="UP000319040">
    <property type="component" value="Unassembled WGS sequence"/>
</dbReference>
<dbReference type="InterPro" id="IPR014825">
    <property type="entry name" value="DNA_alkylation"/>
</dbReference>
<accession>A0A521EIC3</accession>
<protein>
    <submittedName>
        <fullName evidence="1">DNA alkylation repair enzyme</fullName>
    </submittedName>
</protein>
<evidence type="ECO:0000313" key="2">
    <source>
        <dbReference type="Proteomes" id="UP000319040"/>
    </source>
</evidence>
<dbReference type="PANTHER" id="PTHR41291">
    <property type="entry name" value="DNA ALKYLATION REPAIR PROTEIN"/>
    <property type="match status" value="1"/>
</dbReference>
<sequence length="228" mass="26362">MKFFLQDDISDKVDQIIKHLNKLMDGNVSAQMKDFGLEYKLNYGASLMWLRELSEKYGHNNQLANRLWHRQIRETMLMATFIADAPGISEERVEEWGESLQHNEIAEQMGVNLLWQLSFLEALALNWLSSDSKYKQSAIWAALAVFVQQGGIIEDAVLNKYLQAMEDSFQSTGAFALRVQGRFLRSLCRKSSNYVSKIEQFIDKISERPNAAWLVEDVKTEIEFLKTR</sequence>
<proteinExistence type="predicted"/>
<dbReference type="PANTHER" id="PTHR41291:SF1">
    <property type="entry name" value="DNA ALKYLATION REPAIR PROTEIN"/>
    <property type="match status" value="1"/>
</dbReference>
<dbReference type="Pfam" id="PF08713">
    <property type="entry name" value="DNA_alkylation"/>
    <property type="match status" value="1"/>
</dbReference>
<organism evidence="1 2">
    <name type="scientific">Saccharicrinis carchari</name>
    <dbReference type="NCBI Taxonomy" id="1168039"/>
    <lineage>
        <taxon>Bacteria</taxon>
        <taxon>Pseudomonadati</taxon>
        <taxon>Bacteroidota</taxon>
        <taxon>Bacteroidia</taxon>
        <taxon>Marinilabiliales</taxon>
        <taxon>Marinilabiliaceae</taxon>
        <taxon>Saccharicrinis</taxon>
    </lineage>
</organism>
<dbReference type="OrthoDB" id="1122333at2"/>
<reference evidence="1 2" key="1">
    <citation type="submission" date="2017-05" db="EMBL/GenBank/DDBJ databases">
        <authorList>
            <person name="Varghese N."/>
            <person name="Submissions S."/>
        </authorList>
    </citation>
    <scope>NUCLEOTIDE SEQUENCE [LARGE SCALE GENOMIC DNA]</scope>
    <source>
        <strain evidence="1 2">DSM 27040</strain>
    </source>
</reference>
<evidence type="ECO:0000313" key="1">
    <source>
        <dbReference type="EMBL" id="SMO83677.1"/>
    </source>
</evidence>
<gene>
    <name evidence="1" type="ORF">SAMN06265379_10940</name>
</gene>
<dbReference type="AlphaFoldDB" id="A0A521EIC3"/>
<dbReference type="EMBL" id="FXTB01000009">
    <property type="protein sequence ID" value="SMO83677.1"/>
    <property type="molecule type" value="Genomic_DNA"/>
</dbReference>
<name>A0A521EIC3_SACCC</name>
<keyword evidence="2" id="KW-1185">Reference proteome</keyword>
<dbReference type="InterPro" id="IPR016024">
    <property type="entry name" value="ARM-type_fold"/>
</dbReference>
<dbReference type="SUPFAM" id="SSF48371">
    <property type="entry name" value="ARM repeat"/>
    <property type="match status" value="1"/>
</dbReference>
<dbReference type="RefSeq" id="WP_142534239.1">
    <property type="nucleotide sequence ID" value="NZ_FXTB01000009.1"/>
</dbReference>